<dbReference type="Proteomes" id="UP000006859">
    <property type="component" value="Chromosome"/>
</dbReference>
<name>E0SKS2_DICD3</name>
<protein>
    <recommendedName>
        <fullName evidence="3">DUF2461 domain-containing protein</fullName>
    </recommendedName>
</protein>
<dbReference type="PIRSF" id="PIRSF028451">
    <property type="entry name" value="UCP028451"/>
    <property type="match status" value="1"/>
</dbReference>
<evidence type="ECO:0000313" key="2">
    <source>
        <dbReference type="Proteomes" id="UP000006859"/>
    </source>
</evidence>
<dbReference type="InterPro" id="IPR012808">
    <property type="entry name" value="CHP02453"/>
</dbReference>
<evidence type="ECO:0000313" key="1">
    <source>
        <dbReference type="EMBL" id="ADN00475.1"/>
    </source>
</evidence>
<dbReference type="EMBL" id="CP002038">
    <property type="protein sequence ID" value="ADN00475.1"/>
    <property type="molecule type" value="Genomic_DNA"/>
</dbReference>
<gene>
    <name evidence="1" type="ordered locus">Dda3937_00253</name>
</gene>
<dbReference type="HOGENOM" id="CLU_036742_2_1_6"/>
<dbReference type="KEGG" id="ddd:Dda3937_00253"/>
<dbReference type="AlphaFoldDB" id="E0SKS2"/>
<dbReference type="PANTHER" id="PTHR36452:SF1">
    <property type="entry name" value="DUF2461 DOMAIN-CONTAINING PROTEIN"/>
    <property type="match status" value="1"/>
</dbReference>
<keyword evidence="2" id="KW-1185">Reference proteome</keyword>
<evidence type="ECO:0008006" key="3">
    <source>
        <dbReference type="Google" id="ProtNLM"/>
    </source>
</evidence>
<reference evidence="1 2" key="1">
    <citation type="journal article" date="2011" name="J. Bacteriol.">
        <title>Genome sequence of the plant-pathogenic bacterium Dickeya dadantii 3937.</title>
        <authorList>
            <person name="Glasner J.D."/>
            <person name="Yang C.H."/>
            <person name="Reverchon S."/>
            <person name="Hugouvieux-Cotte-Pattat N."/>
            <person name="Condemine G."/>
            <person name="Bohin J.P."/>
            <person name="Van Gijsegem F."/>
            <person name="Yang S."/>
            <person name="Franza T."/>
            <person name="Expert D."/>
            <person name="Plunkett G. III"/>
            <person name="San Francisco M.J."/>
            <person name="Charkowski A.O."/>
            <person name="Py B."/>
            <person name="Bell K."/>
            <person name="Rauscher L."/>
            <person name="Rodriguez-Palenzuela P."/>
            <person name="Toussaint A."/>
            <person name="Holeva M.C."/>
            <person name="He S.Y."/>
            <person name="Douet V."/>
            <person name="Boccara M."/>
            <person name="Blanco C."/>
            <person name="Toth I."/>
            <person name="Anderson B.D."/>
            <person name="Biehl B.S."/>
            <person name="Mau B."/>
            <person name="Flynn S.M."/>
            <person name="Barras F."/>
            <person name="Lindeberg M."/>
            <person name="Birch P.R."/>
            <person name="Tsuyumu S."/>
            <person name="Shi X."/>
            <person name="Hibbing M."/>
            <person name="Yap M.N."/>
            <person name="Carpentier M."/>
            <person name="Dassa E."/>
            <person name="Umehara M."/>
            <person name="Kim J.F."/>
            <person name="Rusch M."/>
            <person name="Soni P."/>
            <person name="Mayhew G.F."/>
            <person name="Fouts D.E."/>
            <person name="Gill S.R."/>
            <person name="Blattner F.R."/>
            <person name="Keen N.T."/>
            <person name="Perna N.T."/>
        </authorList>
    </citation>
    <scope>NUCLEOTIDE SEQUENCE [LARGE SCALE GENOMIC DNA]</scope>
    <source>
        <strain evidence="1 2">3937</strain>
    </source>
</reference>
<accession>E0SKS2</accession>
<dbReference type="eggNOG" id="COG5587">
    <property type="taxonomic scope" value="Bacteria"/>
</dbReference>
<dbReference type="PANTHER" id="PTHR36452">
    <property type="entry name" value="CHROMOSOME 12, WHOLE GENOME SHOTGUN SEQUENCE"/>
    <property type="match status" value="1"/>
</dbReference>
<proteinExistence type="predicted"/>
<dbReference type="NCBIfam" id="TIGR02453">
    <property type="entry name" value="TIGR02453 family protein"/>
    <property type="match status" value="1"/>
</dbReference>
<dbReference type="InterPro" id="IPR015996">
    <property type="entry name" value="UCP028451"/>
</dbReference>
<dbReference type="STRING" id="198628.Dda3937_00253"/>
<organism evidence="1 2">
    <name type="scientific">Dickeya dadantii (strain 3937)</name>
    <name type="common">Erwinia chrysanthemi (strain 3937)</name>
    <dbReference type="NCBI Taxonomy" id="198628"/>
    <lineage>
        <taxon>Bacteria</taxon>
        <taxon>Pseudomonadati</taxon>
        <taxon>Pseudomonadota</taxon>
        <taxon>Gammaproteobacteria</taxon>
        <taxon>Enterobacterales</taxon>
        <taxon>Pectobacteriaceae</taxon>
        <taxon>Dickeya</taxon>
    </lineage>
</organism>
<dbReference type="Pfam" id="PF09365">
    <property type="entry name" value="DUF2461"/>
    <property type="match status" value="1"/>
</dbReference>
<sequence length="257" mass="30279">MTSHTSQGHHIMTTGFNGFSSQTLTFLQQVRQQDSKDWFEEHRPEYDATLLTPFRALVESLSIAMLQIDDHFETKPAVGKTLSRIHRDTRFSHDKSRYRDKMWFTFKRTHKDWTDAPVYFFELTPYDWSYGLGYYSASRTTMELFRQTLRDNPQGFLKVAACLGREFELVGESYKRPLVKEQAPELAHWYNRKSFAVMTTRQDQEPLFSGELVSVLAQGFTRLEPLYHYLMKIEAMKRAAEPEKVSPAFLDDKWFSR</sequence>